<dbReference type="AlphaFoldDB" id="E1X5H0"/>
<evidence type="ECO:0000313" key="8">
    <source>
        <dbReference type="Proteomes" id="UP000008963"/>
    </source>
</evidence>
<name>E1X5H0_HALMS</name>
<dbReference type="OrthoDB" id="5288768at2"/>
<dbReference type="Pfam" id="PF08331">
    <property type="entry name" value="QueG_DUF1730"/>
    <property type="match status" value="1"/>
</dbReference>
<keyword evidence="1" id="KW-0411">Iron-sulfur</keyword>
<keyword evidence="5" id="KW-0560">Oxidoreductase</keyword>
<keyword evidence="3" id="KW-0819">tRNA processing</keyword>
<dbReference type="STRING" id="862908.BMS_2501"/>
<keyword evidence="8" id="KW-1185">Reference proteome</keyword>
<accession>E1X5H0</accession>
<keyword evidence="1" id="KW-0004">4Fe-4S</keyword>
<dbReference type="Proteomes" id="UP000008963">
    <property type="component" value="Chromosome"/>
</dbReference>
<evidence type="ECO:0000259" key="6">
    <source>
        <dbReference type="PROSITE" id="PS51379"/>
    </source>
</evidence>
<dbReference type="InterPro" id="IPR017896">
    <property type="entry name" value="4Fe4S_Fe-S-bd"/>
</dbReference>
<dbReference type="Pfam" id="PF13484">
    <property type="entry name" value="Fer4_16"/>
    <property type="match status" value="1"/>
</dbReference>
<dbReference type="KEGG" id="bmx:BMS_2501"/>
<keyword evidence="1" id="KW-0479">Metal-binding</keyword>
<dbReference type="PROSITE" id="PS51379">
    <property type="entry name" value="4FE4S_FER_2"/>
    <property type="match status" value="1"/>
</dbReference>
<evidence type="ECO:0000313" key="7">
    <source>
        <dbReference type="EMBL" id="CBW27291.1"/>
    </source>
</evidence>
<dbReference type="GO" id="GO:0052693">
    <property type="term" value="F:epoxyqueuosine reductase activity"/>
    <property type="evidence" value="ECO:0007669"/>
    <property type="project" value="TreeGrafter"/>
</dbReference>
<dbReference type="PANTHER" id="PTHR30002:SF4">
    <property type="entry name" value="EPOXYQUEUOSINE REDUCTASE"/>
    <property type="match status" value="1"/>
</dbReference>
<dbReference type="PANTHER" id="PTHR30002">
    <property type="entry name" value="EPOXYQUEUOSINE REDUCTASE"/>
    <property type="match status" value="1"/>
</dbReference>
<gene>
    <name evidence="7" type="primary">yjeS</name>
    <name evidence="7" type="ordered locus">BMS_2501</name>
</gene>
<reference evidence="8" key="1">
    <citation type="journal article" date="2013" name="ISME J.">
        <title>A small predatory core genome in the divergent marine Bacteriovorax marinus SJ and the terrestrial Bdellovibrio bacteriovorus.</title>
        <authorList>
            <person name="Crossman L.C."/>
            <person name="Chen H."/>
            <person name="Cerdeno-Tarraga A.M."/>
            <person name="Brooks K."/>
            <person name="Quail M.A."/>
            <person name="Pineiro S.A."/>
            <person name="Hobley L."/>
            <person name="Sockett R.E."/>
            <person name="Bentley S.D."/>
            <person name="Parkhill J."/>
            <person name="Williams H.N."/>
            <person name="Stine O.C."/>
        </authorList>
    </citation>
    <scope>NUCLEOTIDE SEQUENCE [LARGE SCALE GENOMIC DNA]</scope>
    <source>
        <strain evidence="8">ATCC BAA-682 / DSM 15412 / SJ</strain>
    </source>
</reference>
<evidence type="ECO:0000256" key="1">
    <source>
        <dbReference type="ARBA" id="ARBA00022485"/>
    </source>
</evidence>
<protein>
    <submittedName>
        <fullName evidence="7">4Fe-4S binding protein</fullName>
    </submittedName>
</protein>
<evidence type="ECO:0000256" key="3">
    <source>
        <dbReference type="ARBA" id="ARBA00022694"/>
    </source>
</evidence>
<dbReference type="eggNOG" id="COG1600">
    <property type="taxonomic scope" value="Bacteria"/>
</dbReference>
<dbReference type="SUPFAM" id="SSF46548">
    <property type="entry name" value="alpha-helical ferredoxin"/>
    <property type="match status" value="1"/>
</dbReference>
<dbReference type="RefSeq" id="WP_014245067.1">
    <property type="nucleotide sequence ID" value="NC_016620.1"/>
</dbReference>
<keyword evidence="1" id="KW-0408">Iron</keyword>
<dbReference type="InterPro" id="IPR013542">
    <property type="entry name" value="QueG_DUF1730"/>
</dbReference>
<sequence length="339" mass="39372">MRERLLKEVLNSENLKKYGIVDWGVTTESRPKTWKYYYSWVEKGLNGILKYLEGERRDKREDLRKYYPEFKSAIVFQFSYANKKYELDKFYKSPLSNGLKIASYVLGFGGVDYHFKLREALEDIAHQIKAIDPTLDYKLSLDTQPILERDLAFRAGLGWFGKNSMFISKSEGSFFILGSLLLSKDYELSQRELEVDHCGQCTRCADSCPTLAIDIETRTLNSNLCISTYTIEDFKGVQEAPKGMEDSNGEIFGCDICQEVCPWNKRLLRVGKVSINENEISDKEREMREFFLERAPEDVILDLENMSNRGFQRKFKSTPIERTGRVGLLKNLRFFSGKR</sequence>
<proteinExistence type="predicted"/>
<keyword evidence="2" id="KW-0963">Cytoplasm</keyword>
<dbReference type="Gene3D" id="3.30.70.20">
    <property type="match status" value="1"/>
</dbReference>
<feature type="domain" description="4Fe-4S ferredoxin-type" evidence="6">
    <location>
        <begin position="189"/>
        <end position="218"/>
    </location>
</feature>
<dbReference type="HOGENOM" id="CLU_030790_0_0_7"/>
<evidence type="ECO:0000256" key="4">
    <source>
        <dbReference type="ARBA" id="ARBA00022785"/>
    </source>
</evidence>
<dbReference type="PATRIC" id="fig|862908.3.peg.2386"/>
<dbReference type="InterPro" id="IPR004453">
    <property type="entry name" value="QueG"/>
</dbReference>
<keyword evidence="4" id="KW-0671">Queuosine biosynthesis</keyword>
<dbReference type="EMBL" id="FQ312005">
    <property type="protein sequence ID" value="CBW27291.1"/>
    <property type="molecule type" value="Genomic_DNA"/>
</dbReference>
<evidence type="ECO:0000256" key="5">
    <source>
        <dbReference type="ARBA" id="ARBA00023002"/>
    </source>
</evidence>
<organism evidence="7 8">
    <name type="scientific">Halobacteriovorax marinus (strain ATCC BAA-682 / DSM 15412 / SJ)</name>
    <name type="common">Bacteriovorax marinus</name>
    <dbReference type="NCBI Taxonomy" id="862908"/>
    <lineage>
        <taxon>Bacteria</taxon>
        <taxon>Pseudomonadati</taxon>
        <taxon>Bdellovibrionota</taxon>
        <taxon>Bacteriovoracia</taxon>
        <taxon>Bacteriovoracales</taxon>
        <taxon>Halobacteriovoraceae</taxon>
        <taxon>Halobacteriovorax</taxon>
    </lineage>
</organism>
<dbReference type="GO" id="GO:0051539">
    <property type="term" value="F:4 iron, 4 sulfur cluster binding"/>
    <property type="evidence" value="ECO:0007669"/>
    <property type="project" value="UniProtKB-KW"/>
</dbReference>
<dbReference type="GO" id="GO:0008616">
    <property type="term" value="P:tRNA queuosine(34) biosynthetic process"/>
    <property type="evidence" value="ECO:0007669"/>
    <property type="project" value="UniProtKB-KW"/>
</dbReference>
<evidence type="ECO:0000256" key="2">
    <source>
        <dbReference type="ARBA" id="ARBA00022490"/>
    </source>
</evidence>